<dbReference type="RefSeq" id="WP_109730858.1">
    <property type="nucleotide sequence ID" value="NZ_BAAACK010000018.1"/>
</dbReference>
<gene>
    <name evidence="1" type="ORF">A8806_1056</name>
</gene>
<protein>
    <submittedName>
        <fullName evidence="1">Putative transposase/invertase (TIGR01784 family)</fullName>
    </submittedName>
</protein>
<dbReference type="EMBL" id="QGDL01000005">
    <property type="protein sequence ID" value="PWJ29706.1"/>
    <property type="molecule type" value="Genomic_DNA"/>
</dbReference>
<accession>A0A2Y9BD95</accession>
<reference evidence="1 2" key="1">
    <citation type="submission" date="2018-05" db="EMBL/GenBank/DDBJ databases">
        <title>The Hungate 1000. A catalogue of reference genomes from the rumen microbiome.</title>
        <authorList>
            <person name="Kelly W."/>
        </authorList>
    </citation>
    <scope>NUCLEOTIDE SEQUENCE [LARGE SCALE GENOMIC DNA]</scope>
    <source>
        <strain evidence="1 2">NLAE-zl-C242</strain>
    </source>
</reference>
<proteinExistence type="predicted"/>
<evidence type="ECO:0000313" key="2">
    <source>
        <dbReference type="Proteomes" id="UP000245845"/>
    </source>
</evidence>
<keyword evidence="2" id="KW-1185">Reference proteome</keyword>
<dbReference type="Proteomes" id="UP000245845">
    <property type="component" value="Unassembled WGS sequence"/>
</dbReference>
<sequence length="341" mass="39461">MTKSNFIMLPTVDFCFKELMQNPKVRKGFISALLNLSPDEVEDTILLPTLLPRDSADDKLGIMDVRVLLKDGTQMNMEMQVKYFEYWDERAMFYLSKMFDSQIRKGESYEKLQKCIHVSILDFIHFPNDKECYRRIHFRDDSTYDLYSDKMELQILELKKLPPEVKTGEDVLAWMRFFSGKNREEFQTMAKTNEYLDEAYNTLLQLSADDKKRLEYEAREKALKDYNTQIKSAEKRGLKAGEEIGRKAGEEIGRKAGEAIGRKAGEEIGRKAGEEIGRKAGEEIGRKAGEEIGMCRGKELGEQEGERRTRQIFKLFMQGKSPEEIAALCNISIDKVKHILE</sequence>
<evidence type="ECO:0000313" key="1">
    <source>
        <dbReference type="EMBL" id="PWJ29706.1"/>
    </source>
</evidence>
<dbReference type="PANTHER" id="PTHR41317:SF1">
    <property type="entry name" value="PD-(D_E)XK NUCLEASE FAMILY TRANSPOSASE"/>
    <property type="match status" value="1"/>
</dbReference>
<dbReference type="NCBIfam" id="TIGR01784">
    <property type="entry name" value="T_den_put_tspse"/>
    <property type="match status" value="1"/>
</dbReference>
<comment type="caution">
    <text evidence="1">The sequence shown here is derived from an EMBL/GenBank/DDBJ whole genome shotgun (WGS) entry which is preliminary data.</text>
</comment>
<dbReference type="PANTHER" id="PTHR41317">
    <property type="entry name" value="PD-(D_E)XK NUCLEASE FAMILY TRANSPOSASE"/>
    <property type="match status" value="1"/>
</dbReference>
<dbReference type="Pfam" id="PF12784">
    <property type="entry name" value="PDDEXK_2"/>
    <property type="match status" value="1"/>
</dbReference>
<dbReference type="InterPro" id="IPR010106">
    <property type="entry name" value="RpnA"/>
</dbReference>
<name>A0A2Y9BD95_9FIRM</name>
<dbReference type="OrthoDB" id="2000698at2"/>
<dbReference type="AlphaFoldDB" id="A0A2Y9BD95"/>
<organism evidence="1 2">
    <name type="scientific">Faecalicatena orotica</name>
    <dbReference type="NCBI Taxonomy" id="1544"/>
    <lineage>
        <taxon>Bacteria</taxon>
        <taxon>Bacillati</taxon>
        <taxon>Bacillota</taxon>
        <taxon>Clostridia</taxon>
        <taxon>Lachnospirales</taxon>
        <taxon>Lachnospiraceae</taxon>
        <taxon>Faecalicatena</taxon>
    </lineage>
</organism>